<dbReference type="Proteomes" id="UP000003860">
    <property type="component" value="Unassembled WGS sequence"/>
</dbReference>
<comment type="caution">
    <text evidence="2">The sequence shown here is derived from an EMBL/GenBank/DDBJ whole genome shotgun (WGS) entry which is preliminary data.</text>
</comment>
<dbReference type="PANTHER" id="PTHR33169">
    <property type="entry name" value="PADR-FAMILY TRANSCRIPTIONAL REGULATOR"/>
    <property type="match status" value="1"/>
</dbReference>
<evidence type="ECO:0000259" key="1">
    <source>
        <dbReference type="Pfam" id="PF03551"/>
    </source>
</evidence>
<dbReference type="InterPro" id="IPR052509">
    <property type="entry name" value="Metal_resp_DNA-bind_regulator"/>
</dbReference>
<name>F1TGQ9_9FIRM</name>
<dbReference type="Gene3D" id="1.10.10.10">
    <property type="entry name" value="Winged helix-like DNA-binding domain superfamily/Winged helix DNA-binding domain"/>
    <property type="match status" value="1"/>
</dbReference>
<organism evidence="2 3">
    <name type="scientific">Ruminiclostridium papyrosolvens DSM 2782</name>
    <dbReference type="NCBI Taxonomy" id="588581"/>
    <lineage>
        <taxon>Bacteria</taxon>
        <taxon>Bacillati</taxon>
        <taxon>Bacillota</taxon>
        <taxon>Clostridia</taxon>
        <taxon>Eubacteriales</taxon>
        <taxon>Oscillospiraceae</taxon>
        <taxon>Ruminiclostridium</taxon>
    </lineage>
</organism>
<dbReference type="InterPro" id="IPR005149">
    <property type="entry name" value="Tscrpt_reg_PadR_N"/>
</dbReference>
<sequence>MKIDKELLKGSTTMLVLKLLESGDMYGYQMTRELERRSDNTFTLKEGTLYPILHSLESDGMIEAYWEETDSARKRKYYRITAKGRKLLEEKQKEWGKYTDAVKKVLGGGEVEPMCH</sequence>
<dbReference type="NCBIfam" id="TIGR03433">
    <property type="entry name" value="padR_acidobact"/>
    <property type="match status" value="1"/>
</dbReference>
<gene>
    <name evidence="2" type="ORF">Cpap_0329</name>
</gene>
<dbReference type="PANTHER" id="PTHR33169:SF14">
    <property type="entry name" value="TRANSCRIPTIONAL REGULATOR RV3488"/>
    <property type="match status" value="1"/>
</dbReference>
<dbReference type="RefSeq" id="WP_004621418.1">
    <property type="nucleotide sequence ID" value="NZ_ACXX02000014.1"/>
</dbReference>
<accession>F1TGQ9</accession>
<dbReference type="eggNOG" id="COG1695">
    <property type="taxonomic scope" value="Bacteria"/>
</dbReference>
<reference evidence="2" key="1">
    <citation type="submission" date="2009-07" db="EMBL/GenBank/DDBJ databases">
        <authorList>
            <consortium name="US DOE Joint Genome Institute (JGI-PGF)"/>
            <person name="Lucas S."/>
            <person name="Copeland A."/>
            <person name="Lapidus A."/>
            <person name="Glavina del Rio T."/>
            <person name="Tice H."/>
            <person name="Bruce D."/>
            <person name="Goodwin L."/>
            <person name="Pitluck S."/>
            <person name="Larimer F."/>
            <person name="Land M.L."/>
            <person name="Mouttaki H."/>
            <person name="He Z."/>
            <person name="Zhou J."/>
            <person name="Hemme C.L."/>
        </authorList>
    </citation>
    <scope>NUCLEOTIDE SEQUENCE</scope>
    <source>
        <strain evidence="2">DSM 2782</strain>
    </source>
</reference>
<dbReference type="STRING" id="588581.Cpap_0329"/>
<reference evidence="2" key="2">
    <citation type="submission" date="2011-01" db="EMBL/GenBank/DDBJ databases">
        <title>The Non-contiguous Finished genome of Clostridium papyrosolvens.</title>
        <authorList>
            <person name="Lucas S."/>
            <person name="Copeland A."/>
            <person name="Lapidus A."/>
            <person name="Cheng J.-F."/>
            <person name="Goodwin L."/>
            <person name="Pitluck S."/>
            <person name="Misra M."/>
            <person name="Chertkov O."/>
            <person name="Detter J.C."/>
            <person name="Han C."/>
            <person name="Tapia R."/>
            <person name="Land M."/>
            <person name="Hauser L."/>
            <person name="Kyrpides N."/>
            <person name="Ivanova N."/>
            <person name="Pagani I."/>
            <person name="Mouttaki H."/>
            <person name="He Z."/>
            <person name="Zhou J."/>
            <person name="Hemme C.L."/>
            <person name="Woyke T."/>
        </authorList>
    </citation>
    <scope>NUCLEOTIDE SEQUENCE [LARGE SCALE GENOMIC DNA]</scope>
    <source>
        <strain evidence="2">DSM 2782</strain>
    </source>
</reference>
<dbReference type="OrthoDB" id="9808017at2"/>
<dbReference type="InterPro" id="IPR017799">
    <property type="entry name" value="Tscrpt_reg_PadR_acidobac-type"/>
</dbReference>
<keyword evidence="3" id="KW-1185">Reference proteome</keyword>
<dbReference type="SUPFAM" id="SSF46785">
    <property type="entry name" value="Winged helix' DNA-binding domain"/>
    <property type="match status" value="1"/>
</dbReference>
<feature type="domain" description="Transcription regulator PadR N-terminal" evidence="1">
    <location>
        <begin position="16"/>
        <end position="90"/>
    </location>
</feature>
<dbReference type="AlphaFoldDB" id="F1TGQ9"/>
<evidence type="ECO:0000313" key="3">
    <source>
        <dbReference type="Proteomes" id="UP000003860"/>
    </source>
</evidence>
<dbReference type="InterPro" id="IPR036390">
    <property type="entry name" value="WH_DNA-bd_sf"/>
</dbReference>
<dbReference type="EMBL" id="ACXX02000014">
    <property type="protein sequence ID" value="EGD46390.1"/>
    <property type="molecule type" value="Genomic_DNA"/>
</dbReference>
<dbReference type="InterPro" id="IPR036388">
    <property type="entry name" value="WH-like_DNA-bd_sf"/>
</dbReference>
<dbReference type="Pfam" id="PF03551">
    <property type="entry name" value="PadR"/>
    <property type="match status" value="1"/>
</dbReference>
<proteinExistence type="predicted"/>
<evidence type="ECO:0000313" key="2">
    <source>
        <dbReference type="EMBL" id="EGD46390.1"/>
    </source>
</evidence>
<protein>
    <submittedName>
        <fullName evidence="2">Transcriptional regulator, PadR-like family</fullName>
    </submittedName>
</protein>